<keyword evidence="2" id="KW-1185">Reference proteome</keyword>
<name>A0A931II65_9NOCA</name>
<dbReference type="Proteomes" id="UP000655751">
    <property type="component" value="Unassembled WGS sequence"/>
</dbReference>
<protein>
    <submittedName>
        <fullName evidence="1">Uncharacterized protein</fullName>
    </submittedName>
</protein>
<organism evidence="1 2">
    <name type="scientific">Nocardia bovistercoris</name>
    <dbReference type="NCBI Taxonomy" id="2785916"/>
    <lineage>
        <taxon>Bacteria</taxon>
        <taxon>Bacillati</taxon>
        <taxon>Actinomycetota</taxon>
        <taxon>Actinomycetes</taxon>
        <taxon>Mycobacteriales</taxon>
        <taxon>Nocardiaceae</taxon>
        <taxon>Nocardia</taxon>
    </lineage>
</organism>
<accession>A0A931II65</accession>
<dbReference type="EMBL" id="JADMLG010000035">
    <property type="protein sequence ID" value="MBH0781889.1"/>
    <property type="molecule type" value="Genomic_DNA"/>
</dbReference>
<gene>
    <name evidence="1" type="ORF">IT779_37025</name>
</gene>
<reference evidence="1" key="1">
    <citation type="submission" date="2020-11" db="EMBL/GenBank/DDBJ databases">
        <title>Nocardia NEAU-351.nov., a novel actinomycete isolated from the cow dung.</title>
        <authorList>
            <person name="Zhang X."/>
        </authorList>
    </citation>
    <scope>NUCLEOTIDE SEQUENCE</scope>
    <source>
        <strain evidence="1">NEAU-351</strain>
    </source>
</reference>
<comment type="caution">
    <text evidence="1">The sequence shown here is derived from an EMBL/GenBank/DDBJ whole genome shotgun (WGS) entry which is preliminary data.</text>
</comment>
<evidence type="ECO:0000313" key="1">
    <source>
        <dbReference type="EMBL" id="MBH0781889.1"/>
    </source>
</evidence>
<sequence>MRVDRGLIPISIDVDSQWSRTARPHEYETEFLKAYDLASLQEYQQILSTRRLLPDGGFDLDCGAPDRRTQLSVLLETSGWSEYQYKLETMIANPGYGVSSRIMHGSGPAVSMTADRSRVTSIAVAATWTEAVNPPTIVEEILGCADQIRALRPRFTVWGDYSRYSLQDLEFQHDRHVKFLQEQASYIV</sequence>
<proteinExistence type="predicted"/>
<dbReference type="RefSeq" id="WP_196154170.1">
    <property type="nucleotide sequence ID" value="NZ_JADMLG010000035.1"/>
</dbReference>
<dbReference type="AlphaFoldDB" id="A0A931II65"/>
<evidence type="ECO:0000313" key="2">
    <source>
        <dbReference type="Proteomes" id="UP000655751"/>
    </source>
</evidence>